<comment type="caution">
    <text evidence="2">The sequence shown here is derived from an EMBL/GenBank/DDBJ whole genome shotgun (WGS) entry which is preliminary data.</text>
</comment>
<evidence type="ECO:0000256" key="1">
    <source>
        <dbReference type="SAM" id="Phobius"/>
    </source>
</evidence>
<name>A0ABP5LYE8_9ACTN</name>
<feature type="transmembrane region" description="Helical" evidence="1">
    <location>
        <begin position="123"/>
        <end position="147"/>
    </location>
</feature>
<dbReference type="EMBL" id="BAAAQR010000020">
    <property type="protein sequence ID" value="GAA2156482.1"/>
    <property type="molecule type" value="Genomic_DNA"/>
</dbReference>
<keyword evidence="1" id="KW-0472">Membrane</keyword>
<accession>A0ABP5LYE8</accession>
<feature type="transmembrane region" description="Helical" evidence="1">
    <location>
        <begin position="90"/>
        <end position="111"/>
    </location>
</feature>
<dbReference type="Proteomes" id="UP001501771">
    <property type="component" value="Unassembled WGS sequence"/>
</dbReference>
<protein>
    <recommendedName>
        <fullName evidence="4">DUF385 domain-containing protein</fullName>
    </recommendedName>
</protein>
<sequence>MAPVREAPVLVPSVLRWTALCAAAEVVGMTAAAAASRIGHTLADRPGPLGGAGVAIAVVVAAGLVEGVALGSAQAWPLGRWLSSLQRGRYVLATVLVAGLGWAGASAPAVLTGDGGGDAPPLSLVLIGAAGLGLVLGPLLGLAQAVALRGATPHPWRWVSANAAAWPPAMCLIFLGASLPGESWPVAWLLLTGAVTGAAAGAALGLVTGWFLPSLTGAPPHNRLVLDVLASPFRGRLDSRLVGLSVHGRTSGRRYRFPVQYAVDSHGLVVVPGHAERKSWWTNLRIPGTPVSVLWGGDWEPGAADLLRPGDPGYDEALTTYTRRWPRLHLPAGQPVVRIRYAGPPLGNP</sequence>
<proteinExistence type="predicted"/>
<feature type="transmembrane region" description="Helical" evidence="1">
    <location>
        <begin position="49"/>
        <end position="70"/>
    </location>
</feature>
<feature type="transmembrane region" description="Helical" evidence="1">
    <location>
        <begin position="186"/>
        <end position="212"/>
    </location>
</feature>
<evidence type="ECO:0000313" key="3">
    <source>
        <dbReference type="Proteomes" id="UP001501771"/>
    </source>
</evidence>
<evidence type="ECO:0008006" key="4">
    <source>
        <dbReference type="Google" id="ProtNLM"/>
    </source>
</evidence>
<organism evidence="2 3">
    <name type="scientific">Nocardioides koreensis</name>
    <dbReference type="NCBI Taxonomy" id="433651"/>
    <lineage>
        <taxon>Bacteria</taxon>
        <taxon>Bacillati</taxon>
        <taxon>Actinomycetota</taxon>
        <taxon>Actinomycetes</taxon>
        <taxon>Propionibacteriales</taxon>
        <taxon>Nocardioidaceae</taxon>
        <taxon>Nocardioides</taxon>
    </lineage>
</organism>
<keyword evidence="1" id="KW-0812">Transmembrane</keyword>
<evidence type="ECO:0000313" key="2">
    <source>
        <dbReference type="EMBL" id="GAA2156482.1"/>
    </source>
</evidence>
<keyword evidence="1" id="KW-1133">Transmembrane helix</keyword>
<gene>
    <name evidence="2" type="ORF">GCM10009844_44790</name>
</gene>
<feature type="transmembrane region" description="Helical" evidence="1">
    <location>
        <begin position="159"/>
        <end position="180"/>
    </location>
</feature>
<dbReference type="Gene3D" id="2.30.110.10">
    <property type="entry name" value="Electron Transport, Fmn-binding Protein, Chain A"/>
    <property type="match status" value="1"/>
</dbReference>
<dbReference type="InterPro" id="IPR012349">
    <property type="entry name" value="Split_barrel_FMN-bd"/>
</dbReference>
<keyword evidence="3" id="KW-1185">Reference proteome</keyword>
<reference evidence="3" key="1">
    <citation type="journal article" date="2019" name="Int. J. Syst. Evol. Microbiol.">
        <title>The Global Catalogue of Microorganisms (GCM) 10K type strain sequencing project: providing services to taxonomists for standard genome sequencing and annotation.</title>
        <authorList>
            <consortium name="The Broad Institute Genomics Platform"/>
            <consortium name="The Broad Institute Genome Sequencing Center for Infectious Disease"/>
            <person name="Wu L."/>
            <person name="Ma J."/>
        </authorList>
    </citation>
    <scope>NUCLEOTIDE SEQUENCE [LARGE SCALE GENOMIC DNA]</scope>
    <source>
        <strain evidence="3">JCM 16022</strain>
    </source>
</reference>